<evidence type="ECO:0000259" key="1">
    <source>
        <dbReference type="PROSITE" id="PS50097"/>
    </source>
</evidence>
<dbReference type="PANTHER" id="PTHR47843">
    <property type="entry name" value="BTB DOMAIN-CONTAINING PROTEIN-RELATED"/>
    <property type="match status" value="1"/>
</dbReference>
<dbReference type="InterPro" id="IPR000210">
    <property type="entry name" value="BTB/POZ_dom"/>
</dbReference>
<dbReference type="Gene3D" id="3.30.710.10">
    <property type="entry name" value="Potassium Channel Kv1.1, Chain A"/>
    <property type="match status" value="2"/>
</dbReference>
<dbReference type="Pfam" id="PF00651">
    <property type="entry name" value="BTB"/>
    <property type="match status" value="2"/>
</dbReference>
<proteinExistence type="predicted"/>
<dbReference type="SUPFAM" id="SSF54695">
    <property type="entry name" value="POZ domain"/>
    <property type="match status" value="2"/>
</dbReference>
<dbReference type="InterPro" id="IPR011333">
    <property type="entry name" value="SKP1/BTB/POZ_sf"/>
</dbReference>
<sequence>MANELPAADDSAATLKIGIARLLNSDKFSDLTITCRGKIFKAHKAVVCQQSRFFDNACKKNTFKVGQKRPYEESETGNVDLSYDDPAAVEAMYQYFYKCDYSELAKGSPNPMLLHVRIYCLACKYEVEALKSAAAKLFRATAETEDFDAQKLTPIIREIYDNTDDQDKLLRPEIVQIVVDSRFDIHKDTSGDFAIMMMELGEFGKDIFFAMSAVPAGPPDDTQFVCKTMDNQGATLKKGVASLLGSDKFSDMTITCKDSRVFKVHRSVICTQSEVFDKMCTKNWKEKNESNIDLTDQDTDAVEALLAYLYTSEYTAKEKENALVLHVHVYQLAHMYLIGELCKVAAKSFDEAAEKDWNLPSFLLAVQETYTNPEAEEKTLRKLVAEHVVDNLSELLKDDEGEFAKTMVAFGEFGKDVSRALIEESGPSCRSKKMKDYRCPSYSYHFRLDLRNVAAPYKESPKCPNCHAQHLVEMTSGDKTATVFYIYSCPTCDKRLESGSHSSSAHHLWCNSCNTSRAFKLVGQRIKQ</sequence>
<dbReference type="AlphaFoldDB" id="A0A8H3Z3L5"/>
<dbReference type="SMART" id="SM00225">
    <property type="entry name" value="BTB"/>
    <property type="match status" value="2"/>
</dbReference>
<protein>
    <recommendedName>
        <fullName evidence="1">BTB domain-containing protein</fullName>
    </recommendedName>
</protein>
<evidence type="ECO:0000313" key="3">
    <source>
        <dbReference type="Proteomes" id="UP000433883"/>
    </source>
</evidence>
<evidence type="ECO:0000313" key="2">
    <source>
        <dbReference type="EMBL" id="KAE9984039.1"/>
    </source>
</evidence>
<feature type="domain" description="BTB" evidence="1">
    <location>
        <begin position="29"/>
        <end position="97"/>
    </location>
</feature>
<reference evidence="2 3" key="1">
    <citation type="submission" date="2019-11" db="EMBL/GenBank/DDBJ databases">
        <title>Venturia inaequalis Genome Resource.</title>
        <authorList>
            <person name="Lichtner F.J."/>
        </authorList>
    </citation>
    <scope>NUCLEOTIDE SEQUENCE [LARGE SCALE GENOMIC DNA]</scope>
    <source>
        <strain evidence="2">Bline_iso_100314</strain>
    </source>
</reference>
<accession>A0A8H3Z3L5</accession>
<dbReference type="PANTHER" id="PTHR47843:SF5">
    <property type="entry name" value="BTB_POZ DOMAIN PROTEIN"/>
    <property type="match status" value="1"/>
</dbReference>
<dbReference type="CDD" id="cd18186">
    <property type="entry name" value="BTB_POZ_ZBTB_KLHL-like"/>
    <property type="match status" value="2"/>
</dbReference>
<dbReference type="EMBL" id="WNWQ01000021">
    <property type="protein sequence ID" value="KAE9984039.1"/>
    <property type="molecule type" value="Genomic_DNA"/>
</dbReference>
<dbReference type="Proteomes" id="UP000433883">
    <property type="component" value="Unassembled WGS sequence"/>
</dbReference>
<gene>
    <name evidence="2" type="ORF">BLS_003190</name>
</gene>
<comment type="caution">
    <text evidence="2">The sequence shown here is derived from an EMBL/GenBank/DDBJ whole genome shotgun (WGS) entry which is preliminary data.</text>
</comment>
<organism evidence="2 3">
    <name type="scientific">Venturia inaequalis</name>
    <name type="common">Apple scab fungus</name>
    <dbReference type="NCBI Taxonomy" id="5025"/>
    <lineage>
        <taxon>Eukaryota</taxon>
        <taxon>Fungi</taxon>
        <taxon>Dikarya</taxon>
        <taxon>Ascomycota</taxon>
        <taxon>Pezizomycotina</taxon>
        <taxon>Dothideomycetes</taxon>
        <taxon>Pleosporomycetidae</taxon>
        <taxon>Venturiales</taxon>
        <taxon>Venturiaceae</taxon>
        <taxon>Venturia</taxon>
    </lineage>
</organism>
<feature type="domain" description="BTB" evidence="1">
    <location>
        <begin position="250"/>
        <end position="318"/>
    </location>
</feature>
<name>A0A8H3Z3L5_VENIN</name>
<dbReference type="PROSITE" id="PS50097">
    <property type="entry name" value="BTB"/>
    <property type="match status" value="2"/>
</dbReference>